<evidence type="ECO:0000256" key="5">
    <source>
        <dbReference type="ARBA" id="ARBA00037900"/>
    </source>
</evidence>
<protein>
    <recommendedName>
        <fullName evidence="6">nicotinamidase</fullName>
        <ecNumber evidence="6">3.5.1.19</ecNumber>
    </recommendedName>
    <alternativeName>
        <fullName evidence="7">Nicotinamide deamidase</fullName>
    </alternativeName>
</protein>
<keyword evidence="10" id="KW-1185">Reference proteome</keyword>
<proteinExistence type="inferred from homology"/>
<dbReference type="InterPro" id="IPR052347">
    <property type="entry name" value="Isochorismatase_Nicotinamidase"/>
</dbReference>
<evidence type="ECO:0000256" key="4">
    <source>
        <dbReference type="ARBA" id="ARBA00022801"/>
    </source>
</evidence>
<dbReference type="EMBL" id="NMTQ01000037">
    <property type="protein sequence ID" value="PDX57705.1"/>
    <property type="molecule type" value="Genomic_DNA"/>
</dbReference>
<dbReference type="Gene3D" id="3.40.50.850">
    <property type="entry name" value="Isochorismatase-like"/>
    <property type="match status" value="1"/>
</dbReference>
<dbReference type="SUPFAM" id="SSF52499">
    <property type="entry name" value="Isochorismatase-like hydrolases"/>
    <property type="match status" value="1"/>
</dbReference>
<name>A0A2A6Z8J0_9FIRM</name>
<dbReference type="InterPro" id="IPR000868">
    <property type="entry name" value="Isochorismatase-like_dom"/>
</dbReference>
<gene>
    <name evidence="9" type="ORF">CGS46_14505</name>
</gene>
<dbReference type="GO" id="GO:0019363">
    <property type="term" value="P:pyridine nucleotide biosynthetic process"/>
    <property type="evidence" value="ECO:0007669"/>
    <property type="project" value="UniProtKB-KW"/>
</dbReference>
<dbReference type="Proteomes" id="UP000220752">
    <property type="component" value="Unassembled WGS sequence"/>
</dbReference>
<feature type="domain" description="Isochorismatase-like" evidence="8">
    <location>
        <begin position="4"/>
        <end position="170"/>
    </location>
</feature>
<sequence>MKFLIVVDMQNDFITGSLGTKEAEAILPKVLEKIRTYRPEQIFVTQDTHPDNYLETNEGRHLPVAHCIAGSEGHALNPLVAEALEGVPADHFICKPTFGSTLLVEKLKTAVGTEAPEIELVGLCTGICVLSNAILCKATFPESDVSVDAACCACVTPQSHDTALSAMKLCQIDINNQGSEPWRQ</sequence>
<dbReference type="EC" id="3.5.1.19" evidence="6"/>
<reference evidence="9 10" key="1">
    <citation type="journal article" date="2017" name="Front. Microbiol.">
        <title>New Insights into the Diversity of the Genus Faecalibacterium.</title>
        <authorList>
            <person name="Benevides L."/>
            <person name="Burman S."/>
            <person name="Martin R."/>
            <person name="Robert V."/>
            <person name="Thomas M."/>
            <person name="Miquel S."/>
            <person name="Chain F."/>
            <person name="Sokol H."/>
            <person name="Bermudez-Humaran L.G."/>
            <person name="Morrison M."/>
            <person name="Langella P."/>
            <person name="Azevedo V.A."/>
            <person name="Chatel J.M."/>
            <person name="Soares S."/>
        </authorList>
    </citation>
    <scope>NUCLEOTIDE SEQUENCE [LARGE SCALE GENOMIC DNA]</scope>
    <source>
        <strain evidence="10">CNCM I-4540</strain>
    </source>
</reference>
<evidence type="ECO:0000256" key="7">
    <source>
        <dbReference type="ARBA" id="ARBA00043224"/>
    </source>
</evidence>
<evidence type="ECO:0000259" key="8">
    <source>
        <dbReference type="Pfam" id="PF00857"/>
    </source>
</evidence>
<evidence type="ECO:0000256" key="1">
    <source>
        <dbReference type="ARBA" id="ARBA00006336"/>
    </source>
</evidence>
<comment type="similarity">
    <text evidence="1">Belongs to the isochorismatase family.</text>
</comment>
<keyword evidence="2" id="KW-0662">Pyridine nucleotide biosynthesis</keyword>
<dbReference type="AlphaFoldDB" id="A0A2A6Z8J0"/>
<evidence type="ECO:0000256" key="2">
    <source>
        <dbReference type="ARBA" id="ARBA00022642"/>
    </source>
</evidence>
<evidence type="ECO:0000313" key="9">
    <source>
        <dbReference type="EMBL" id="PDX57705.1"/>
    </source>
</evidence>
<dbReference type="InterPro" id="IPR036380">
    <property type="entry name" value="Isochorismatase-like_sf"/>
</dbReference>
<dbReference type="PANTHER" id="PTHR11080:SF2">
    <property type="entry name" value="LD05707P"/>
    <property type="match status" value="1"/>
</dbReference>
<evidence type="ECO:0000256" key="3">
    <source>
        <dbReference type="ARBA" id="ARBA00022723"/>
    </source>
</evidence>
<dbReference type="GO" id="GO:0046872">
    <property type="term" value="F:metal ion binding"/>
    <property type="evidence" value="ECO:0007669"/>
    <property type="project" value="UniProtKB-KW"/>
</dbReference>
<evidence type="ECO:0000313" key="10">
    <source>
        <dbReference type="Proteomes" id="UP000220752"/>
    </source>
</evidence>
<comment type="pathway">
    <text evidence="5">Cofactor biosynthesis; nicotinate biosynthesis; nicotinate from nicotinamide: step 1/1.</text>
</comment>
<dbReference type="CDD" id="cd00431">
    <property type="entry name" value="cysteine_hydrolases"/>
    <property type="match status" value="1"/>
</dbReference>
<dbReference type="Pfam" id="PF00857">
    <property type="entry name" value="Isochorismatase"/>
    <property type="match status" value="1"/>
</dbReference>
<organism evidence="9 10">
    <name type="scientific">Faecalibacterium langellae</name>
    <dbReference type="NCBI Taxonomy" id="3435293"/>
    <lineage>
        <taxon>Bacteria</taxon>
        <taxon>Bacillati</taxon>
        <taxon>Bacillota</taxon>
        <taxon>Clostridia</taxon>
        <taxon>Eubacteriales</taxon>
        <taxon>Oscillospiraceae</taxon>
        <taxon>Faecalibacterium</taxon>
    </lineage>
</organism>
<dbReference type="GO" id="GO:0008936">
    <property type="term" value="F:nicotinamidase activity"/>
    <property type="evidence" value="ECO:0007669"/>
    <property type="project" value="UniProtKB-EC"/>
</dbReference>
<accession>A0A2A6Z8J0</accession>
<keyword evidence="3" id="KW-0479">Metal-binding</keyword>
<keyword evidence="4" id="KW-0378">Hydrolase</keyword>
<evidence type="ECO:0000256" key="6">
    <source>
        <dbReference type="ARBA" id="ARBA00039017"/>
    </source>
</evidence>
<comment type="caution">
    <text evidence="9">The sequence shown here is derived from an EMBL/GenBank/DDBJ whole genome shotgun (WGS) entry which is preliminary data.</text>
</comment>
<dbReference type="PANTHER" id="PTHR11080">
    <property type="entry name" value="PYRAZINAMIDASE/NICOTINAMIDASE"/>
    <property type="match status" value="1"/>
</dbReference>